<evidence type="ECO:0000256" key="1">
    <source>
        <dbReference type="ARBA" id="ARBA00009820"/>
    </source>
</evidence>
<reference evidence="2" key="1">
    <citation type="submission" date="2018-05" db="EMBL/GenBank/DDBJ databases">
        <authorList>
            <person name="Lanie J.A."/>
            <person name="Ng W.-L."/>
            <person name="Kazmierczak K.M."/>
            <person name="Andrzejewski T.M."/>
            <person name="Davidsen T.M."/>
            <person name="Wayne K.J."/>
            <person name="Tettelin H."/>
            <person name="Glass J.I."/>
            <person name="Rusch D."/>
            <person name="Podicherti R."/>
            <person name="Tsui H.-C.T."/>
            <person name="Winkler M.E."/>
        </authorList>
    </citation>
    <scope>NUCLEOTIDE SEQUENCE</scope>
</reference>
<dbReference type="SUPFAM" id="SSF82171">
    <property type="entry name" value="DPP6 N-terminal domain-like"/>
    <property type="match status" value="1"/>
</dbReference>
<feature type="non-terminal residue" evidence="2">
    <location>
        <position position="1"/>
    </location>
</feature>
<evidence type="ECO:0008006" key="3">
    <source>
        <dbReference type="Google" id="ProtNLM"/>
    </source>
</evidence>
<dbReference type="Gene3D" id="2.120.10.30">
    <property type="entry name" value="TolB, C-terminal domain"/>
    <property type="match status" value="1"/>
</dbReference>
<gene>
    <name evidence="2" type="ORF">METZ01_LOCUS234441</name>
</gene>
<dbReference type="PANTHER" id="PTHR36842:SF1">
    <property type="entry name" value="PROTEIN TOLB"/>
    <property type="match status" value="1"/>
</dbReference>
<sequence>FSHNGKKIVWRAYYPESDKEVADYNNLITESMIRPMNLQIRIMNSDGTNKKQITFNDAANFAPYFFPNDERIVFCSNMADPKGRDFDLWAVNTDGTNLERITFFDGFDGFPMFSPNGKYFVFASNRNQKKNGDTNIFIAEWVN</sequence>
<evidence type="ECO:0000313" key="2">
    <source>
        <dbReference type="EMBL" id="SVB81587.1"/>
    </source>
</evidence>
<comment type="similarity">
    <text evidence="1">Belongs to the TolB family.</text>
</comment>
<organism evidence="2">
    <name type="scientific">marine metagenome</name>
    <dbReference type="NCBI Taxonomy" id="408172"/>
    <lineage>
        <taxon>unclassified sequences</taxon>
        <taxon>metagenomes</taxon>
        <taxon>ecological metagenomes</taxon>
    </lineage>
</organism>
<protein>
    <recommendedName>
        <fullName evidence="3">Dipeptidylpeptidase IV N-terminal domain-containing protein</fullName>
    </recommendedName>
</protein>
<dbReference type="AlphaFoldDB" id="A0A382H3U5"/>
<accession>A0A382H3U5</accession>
<dbReference type="InterPro" id="IPR011659">
    <property type="entry name" value="WD40"/>
</dbReference>
<dbReference type="InterPro" id="IPR011042">
    <property type="entry name" value="6-blade_b-propeller_TolB-like"/>
</dbReference>
<proteinExistence type="inferred from homology"/>
<dbReference type="Pfam" id="PF07676">
    <property type="entry name" value="PD40"/>
    <property type="match status" value="2"/>
</dbReference>
<dbReference type="EMBL" id="UINC01058849">
    <property type="protein sequence ID" value="SVB81587.1"/>
    <property type="molecule type" value="Genomic_DNA"/>
</dbReference>
<dbReference type="PANTHER" id="PTHR36842">
    <property type="entry name" value="PROTEIN TOLB HOMOLOG"/>
    <property type="match status" value="1"/>
</dbReference>
<name>A0A382H3U5_9ZZZZ</name>